<dbReference type="OrthoDB" id="100006at2759"/>
<dbReference type="VEuPathDB" id="FungiDB:PV08_09160"/>
<dbReference type="GO" id="GO:0004930">
    <property type="term" value="F:G protein-coupled receptor activity"/>
    <property type="evidence" value="ECO:0007669"/>
    <property type="project" value="TreeGrafter"/>
</dbReference>
<organism evidence="9 10">
    <name type="scientific">Exophiala spinifera</name>
    <dbReference type="NCBI Taxonomy" id="91928"/>
    <lineage>
        <taxon>Eukaryota</taxon>
        <taxon>Fungi</taxon>
        <taxon>Dikarya</taxon>
        <taxon>Ascomycota</taxon>
        <taxon>Pezizomycotina</taxon>
        <taxon>Eurotiomycetes</taxon>
        <taxon>Chaetothyriomycetidae</taxon>
        <taxon>Chaetothyriales</taxon>
        <taxon>Herpotrichiellaceae</taxon>
        <taxon>Exophiala</taxon>
    </lineage>
</organism>
<dbReference type="AlphaFoldDB" id="A0A0D1ZFX9"/>
<feature type="compositionally biased region" description="Basic and acidic residues" evidence="5">
    <location>
        <begin position="524"/>
        <end position="538"/>
    </location>
</feature>
<evidence type="ECO:0000259" key="7">
    <source>
        <dbReference type="Pfam" id="PF11710"/>
    </source>
</evidence>
<feature type="compositionally biased region" description="Low complexity" evidence="5">
    <location>
        <begin position="234"/>
        <end position="247"/>
    </location>
</feature>
<feature type="transmembrane region" description="Helical" evidence="6">
    <location>
        <begin position="37"/>
        <end position="62"/>
    </location>
</feature>
<accession>A0A0D1ZFX9</accession>
<comment type="subcellular location">
    <subcellularLocation>
        <location evidence="1">Membrane</location>
        <topology evidence="1">Multi-pass membrane protein</topology>
    </subcellularLocation>
</comment>
<dbReference type="GeneID" id="27336243"/>
<name>A0A0D1ZFX9_9EURO</name>
<dbReference type="PANTHER" id="PTHR23112:SF37">
    <property type="entry name" value="G PROTEIN-COUPLED RECEPTOR GPR1"/>
    <property type="match status" value="1"/>
</dbReference>
<evidence type="ECO:0000313" key="9">
    <source>
        <dbReference type="EMBL" id="KIW11887.1"/>
    </source>
</evidence>
<feature type="domain" description="G protein-coupled receptor GPR1/2/3 C-terminal" evidence="8">
    <location>
        <begin position="377"/>
        <end position="450"/>
    </location>
</feature>
<dbReference type="STRING" id="91928.A0A0D1ZFX9"/>
<gene>
    <name evidence="9" type="ORF">PV08_09160</name>
</gene>
<reference evidence="9 10" key="1">
    <citation type="submission" date="2015-01" db="EMBL/GenBank/DDBJ databases">
        <title>The Genome Sequence of Exophiala spinifera CBS89968.</title>
        <authorList>
            <consortium name="The Broad Institute Genomics Platform"/>
            <person name="Cuomo C."/>
            <person name="de Hoog S."/>
            <person name="Gorbushina A."/>
            <person name="Stielow B."/>
            <person name="Teixiera M."/>
            <person name="Abouelleil A."/>
            <person name="Chapman S.B."/>
            <person name="Priest M."/>
            <person name="Young S.K."/>
            <person name="Wortman J."/>
            <person name="Nusbaum C."/>
            <person name="Birren B."/>
        </authorList>
    </citation>
    <scope>NUCLEOTIDE SEQUENCE [LARGE SCALE GENOMIC DNA]</scope>
    <source>
        <strain evidence="9 10">CBS 89968</strain>
    </source>
</reference>
<dbReference type="Proteomes" id="UP000053328">
    <property type="component" value="Unassembled WGS sequence"/>
</dbReference>
<feature type="compositionally biased region" description="Polar residues" evidence="5">
    <location>
        <begin position="262"/>
        <end position="286"/>
    </location>
</feature>
<proteinExistence type="predicted"/>
<feature type="compositionally biased region" description="Basic and acidic residues" evidence="5">
    <location>
        <begin position="341"/>
        <end position="357"/>
    </location>
</feature>
<sequence length="616" mass="69087">MLEALTDAILNARDEPIDYTGDGNGAGGALKPSQNRAIHITAVCCSGFSLLAALVTLRWFLLMRRSFRHILVMNMIISGSFKSFWYFIFPIVSFGTGPISSSSNFCQATGFFLTFATESADMAIFLIALHSVLYILRPSSAAGEGGLYPYRHWVWPAWLLPPLLAACLAFIRNSAPFTTSGVFCTLPKRPIWYRLALSWVPRYIIIAFIISMYLWIYIYVHMKFRGFDKLGRSESMSESSQSSRRSSIALHSEDVEPAEQGGRTSQTPSRRVSQQPTLEVEQQVQSSEALQPWDYMNFVTSKPLQNPPEDGPAPTAPWGSTWSDDTISPFGPSSGKPSRIGSKDGQRAGPRKERVSRSDPATNTRIKMSDRTDPLRETRRAIRRQLRSMFIYPLVYIIVWAFPFVFQVRLYDARNVMHPTYWINLISVIMLSLQTAADCFVFSWTEKPWRRISSNSKCSILGGRRCKKQDSTDTPQPAIPEPAPSKRPVHWWEAEGRLRKDSVWLPGGSISETFSQLASRTRSRSLEQGRRLTRHISEDIPSPIPETEPVSSTGPPAGRARRTSMSRVSSNGSGQEPRSSPGRRERHQAGLGSVHEVKSDGFQVDEDGCETARTTN</sequence>
<evidence type="ECO:0000313" key="10">
    <source>
        <dbReference type="Proteomes" id="UP000053328"/>
    </source>
</evidence>
<dbReference type="RefSeq" id="XP_016232103.1">
    <property type="nucleotide sequence ID" value="XM_016383480.1"/>
</dbReference>
<feature type="compositionally biased region" description="Pro residues" evidence="5">
    <location>
        <begin position="305"/>
        <end position="315"/>
    </location>
</feature>
<feature type="transmembrane region" description="Helical" evidence="6">
    <location>
        <begin position="421"/>
        <end position="444"/>
    </location>
</feature>
<dbReference type="HOGENOM" id="CLU_017709_1_0_1"/>
<dbReference type="PANTHER" id="PTHR23112">
    <property type="entry name" value="G PROTEIN-COUPLED RECEPTOR 157-RELATED"/>
    <property type="match status" value="1"/>
</dbReference>
<dbReference type="SUPFAM" id="SSF81321">
    <property type="entry name" value="Family A G protein-coupled receptor-like"/>
    <property type="match status" value="1"/>
</dbReference>
<keyword evidence="10" id="KW-1185">Reference proteome</keyword>
<feature type="transmembrane region" description="Helical" evidence="6">
    <location>
        <begin position="111"/>
        <end position="133"/>
    </location>
</feature>
<feature type="region of interest" description="Disordered" evidence="5">
    <location>
        <begin position="234"/>
        <end position="286"/>
    </location>
</feature>
<evidence type="ECO:0000256" key="3">
    <source>
        <dbReference type="ARBA" id="ARBA00022989"/>
    </source>
</evidence>
<evidence type="ECO:0000256" key="4">
    <source>
        <dbReference type="ARBA" id="ARBA00023136"/>
    </source>
</evidence>
<dbReference type="Gene3D" id="1.20.1070.10">
    <property type="entry name" value="Rhodopsin 7-helix transmembrane proteins"/>
    <property type="match status" value="1"/>
</dbReference>
<evidence type="ECO:0008006" key="11">
    <source>
        <dbReference type="Google" id="ProtNLM"/>
    </source>
</evidence>
<keyword evidence="2 6" id="KW-0812">Transmembrane</keyword>
<feature type="transmembrane region" description="Helical" evidence="6">
    <location>
        <begin position="191"/>
        <end position="220"/>
    </location>
</feature>
<dbReference type="InterPro" id="IPR023041">
    <property type="entry name" value="Glucose_rcpt_Git3-like_N"/>
</dbReference>
<dbReference type="Pfam" id="PF11710">
    <property type="entry name" value="Git3"/>
    <property type="match status" value="1"/>
</dbReference>
<feature type="transmembrane region" description="Helical" evidence="6">
    <location>
        <begin position="153"/>
        <end position="171"/>
    </location>
</feature>
<dbReference type="InterPro" id="IPR022596">
    <property type="entry name" value="GPR1/2/3_C"/>
</dbReference>
<evidence type="ECO:0000256" key="6">
    <source>
        <dbReference type="SAM" id="Phobius"/>
    </source>
</evidence>
<evidence type="ECO:0000259" key="8">
    <source>
        <dbReference type="Pfam" id="PF11970"/>
    </source>
</evidence>
<protein>
    <recommendedName>
        <fullName evidence="11">G-protein coupled receptors family 1 profile domain-containing protein</fullName>
    </recommendedName>
</protein>
<feature type="region of interest" description="Disordered" evidence="5">
    <location>
        <begin position="464"/>
        <end position="487"/>
    </location>
</feature>
<evidence type="ECO:0000256" key="2">
    <source>
        <dbReference type="ARBA" id="ARBA00022692"/>
    </source>
</evidence>
<evidence type="ECO:0000256" key="5">
    <source>
        <dbReference type="SAM" id="MobiDB-lite"/>
    </source>
</evidence>
<dbReference type="Pfam" id="PF11970">
    <property type="entry name" value="GPR_Gpa2_C"/>
    <property type="match status" value="1"/>
</dbReference>
<dbReference type="GO" id="GO:0007189">
    <property type="term" value="P:adenylate cyclase-activating G protein-coupled receptor signaling pathway"/>
    <property type="evidence" value="ECO:0007669"/>
    <property type="project" value="TreeGrafter"/>
</dbReference>
<keyword evidence="4 6" id="KW-0472">Membrane</keyword>
<feature type="region of interest" description="Disordered" evidence="5">
    <location>
        <begin position="300"/>
        <end position="374"/>
    </location>
</feature>
<dbReference type="EMBL" id="KN847498">
    <property type="protein sequence ID" value="KIW11887.1"/>
    <property type="molecule type" value="Genomic_DNA"/>
</dbReference>
<feature type="transmembrane region" description="Helical" evidence="6">
    <location>
        <begin position="389"/>
        <end position="409"/>
    </location>
</feature>
<feature type="compositionally biased region" description="Polar residues" evidence="5">
    <location>
        <begin position="565"/>
        <end position="578"/>
    </location>
</feature>
<feature type="region of interest" description="Disordered" evidence="5">
    <location>
        <begin position="515"/>
        <end position="616"/>
    </location>
</feature>
<keyword evidence="3 6" id="KW-1133">Transmembrane helix</keyword>
<evidence type="ECO:0000256" key="1">
    <source>
        <dbReference type="ARBA" id="ARBA00004141"/>
    </source>
</evidence>
<feature type="domain" description="Glucose receptor Git3-like N-terminal" evidence="7">
    <location>
        <begin position="37"/>
        <end position="225"/>
    </location>
</feature>
<dbReference type="GO" id="GO:0005886">
    <property type="term" value="C:plasma membrane"/>
    <property type="evidence" value="ECO:0007669"/>
    <property type="project" value="TreeGrafter"/>
</dbReference>